<dbReference type="PIRSF" id="PIRSF005962">
    <property type="entry name" value="Pept_M20D_amidohydro"/>
    <property type="match status" value="1"/>
</dbReference>
<comment type="similarity">
    <text evidence="1">Belongs to the peptidase M20 family.</text>
</comment>
<evidence type="ECO:0000259" key="3">
    <source>
        <dbReference type="Pfam" id="PF07687"/>
    </source>
</evidence>
<dbReference type="InterPro" id="IPR036264">
    <property type="entry name" value="Bact_exopeptidase_dim_dom"/>
</dbReference>
<dbReference type="InterPro" id="IPR017439">
    <property type="entry name" value="Amidohydrolase"/>
</dbReference>
<dbReference type="FunFam" id="3.30.70.360:FF:000014">
    <property type="entry name" value="N-acyl-L-amino acid amidohydrolase"/>
    <property type="match status" value="1"/>
</dbReference>
<evidence type="ECO:0000256" key="2">
    <source>
        <dbReference type="ARBA" id="ARBA00022801"/>
    </source>
</evidence>
<accession>A0A6J7QC05</accession>
<dbReference type="SUPFAM" id="SSF53187">
    <property type="entry name" value="Zn-dependent exopeptidases"/>
    <property type="match status" value="1"/>
</dbReference>
<dbReference type="Gene3D" id="3.40.630.10">
    <property type="entry name" value="Zn peptidases"/>
    <property type="match status" value="1"/>
</dbReference>
<keyword evidence="2" id="KW-0378">Hydrolase</keyword>
<feature type="domain" description="Peptidase M20 dimerisation" evidence="3">
    <location>
        <begin position="218"/>
        <end position="310"/>
    </location>
</feature>
<dbReference type="PANTHER" id="PTHR11014">
    <property type="entry name" value="PEPTIDASE M20 FAMILY MEMBER"/>
    <property type="match status" value="1"/>
</dbReference>
<dbReference type="PANTHER" id="PTHR11014:SF63">
    <property type="entry name" value="METALLOPEPTIDASE, PUTATIVE (AFU_ORTHOLOGUE AFUA_6G09600)-RELATED"/>
    <property type="match status" value="1"/>
</dbReference>
<dbReference type="SUPFAM" id="SSF55031">
    <property type="entry name" value="Bacterial exopeptidase dimerisation domain"/>
    <property type="match status" value="1"/>
</dbReference>
<gene>
    <name evidence="4" type="ORF">UFOPK4098_00484</name>
</gene>
<organism evidence="4">
    <name type="scientific">freshwater metagenome</name>
    <dbReference type="NCBI Taxonomy" id="449393"/>
    <lineage>
        <taxon>unclassified sequences</taxon>
        <taxon>metagenomes</taxon>
        <taxon>ecological metagenomes</taxon>
    </lineage>
</organism>
<dbReference type="CDD" id="cd03886">
    <property type="entry name" value="M20_Acy1"/>
    <property type="match status" value="1"/>
</dbReference>
<evidence type="ECO:0000256" key="1">
    <source>
        <dbReference type="ARBA" id="ARBA00006153"/>
    </source>
</evidence>
<reference evidence="4" key="1">
    <citation type="submission" date="2020-05" db="EMBL/GenBank/DDBJ databases">
        <authorList>
            <person name="Chiriac C."/>
            <person name="Salcher M."/>
            <person name="Ghai R."/>
            <person name="Kavagutti S V."/>
        </authorList>
    </citation>
    <scope>NUCLEOTIDE SEQUENCE</scope>
</reference>
<proteinExistence type="inferred from homology"/>
<dbReference type="InterPro" id="IPR002933">
    <property type="entry name" value="Peptidase_M20"/>
</dbReference>
<dbReference type="AlphaFoldDB" id="A0A6J7QC05"/>
<dbReference type="NCBIfam" id="TIGR01891">
    <property type="entry name" value="amidohydrolases"/>
    <property type="match status" value="1"/>
</dbReference>
<dbReference type="EMBL" id="CAFBPN010000015">
    <property type="protein sequence ID" value="CAB5014445.1"/>
    <property type="molecule type" value="Genomic_DNA"/>
</dbReference>
<name>A0A6J7QC05_9ZZZZ</name>
<dbReference type="InterPro" id="IPR011650">
    <property type="entry name" value="Peptidase_M20_dimer"/>
</dbReference>
<dbReference type="Pfam" id="PF07687">
    <property type="entry name" value="M20_dimer"/>
    <property type="match status" value="1"/>
</dbReference>
<dbReference type="GO" id="GO:0016787">
    <property type="term" value="F:hydrolase activity"/>
    <property type="evidence" value="ECO:0007669"/>
    <property type="project" value="UniProtKB-KW"/>
</dbReference>
<protein>
    <submittedName>
        <fullName evidence="4">Unannotated protein</fullName>
    </submittedName>
</protein>
<dbReference type="Pfam" id="PF01546">
    <property type="entry name" value="Peptidase_M20"/>
    <property type="match status" value="1"/>
</dbReference>
<sequence length="427" mass="45120">MEMSSALFTGRPAADLAEEHGQSSELRAQALSFQKDAVALRRSLHRHPEIGNNLPVTREQVLTALDGLPLDITLHKTTSGIAALLTGDKPGPTVLLRGDMDALPMPEDTGLDFSSVNENIMHACGHDTHTAMLVQTAHMLSQRKSNISGRVLFMFQPGEEGYAGAQFMLDEGLLDVPKHKDGSASPITGAFALHIGTEIPVGMVGIRGGSLMASSDKLTINITGAGGHASAPHRTLDPVPVACEIVQALQTMVTRRINAFDPAIVTVTTIQAGTAYNVIPETASIQGTLRAVSAKTRSNVHSYINQVANGIASAHGLVAEVDIELGYPVTVNDHQFAGFASDVATAILGDQKVIQMPNPVMAAEDFSYVLERLPGAMMFLGGTSPDKNTATAAPNHSNHVVFDEDAMAVGASLYSAMALRHLGVRLT</sequence>
<dbReference type="Gene3D" id="3.30.70.360">
    <property type="match status" value="1"/>
</dbReference>
<evidence type="ECO:0000313" key="4">
    <source>
        <dbReference type="EMBL" id="CAB5014445.1"/>
    </source>
</evidence>